<protein>
    <submittedName>
        <fullName evidence="2">Uncharacterized protein</fullName>
    </submittedName>
</protein>
<dbReference type="AlphaFoldDB" id="A0A9P6LKT8"/>
<dbReference type="GeneID" id="62161634"/>
<evidence type="ECO:0000256" key="1">
    <source>
        <dbReference type="SAM" id="MobiDB-lite"/>
    </source>
</evidence>
<sequence>MLPYYIPRAQKKDAEDDKNNMAPCNITIDTKTKTSTNTTPHVDDSASSVGGASSVSSDGSTRRRRRRNRNKQVAAAASKGTLPPPNVIPRLSESKPARLQIGLNLDAELELKARLQGDICLTLLVQRKHYTQRASTELIPNYRGVVDVEEMFHMRVGKLRFRKTWLDHDQPDEATPDVDLGFDHLNKDTLDMQCLSALRGEAIPDRNILRKTRDKLKRMIDEAKSLKDLLPPTQMEQVIHNALAKQLRGDAAVIHGIRNHEKFAFSPEVEALSSQSQEFARARNARLIMSNVVPDMPTDDVKPYCIWHPDVASEDTYRELARRYPEMRYNVGRACAVAGYNKLYHELDLLPDVSIAEEAKDNTTSGASIFHAIVSQSVRYNVMDDYTRTVRLIDPPAGAHLNGDTAVRSSLSYRESYLGLGSQRETAHYFDIEEDQVIGEEADGGEVFGPMPPEHVDLLYSPLPRDLPTTYKDVLINMAAYEGSIDRYARLRRPKRVMNELFCVARGIYHHTSFARWLEPRMEEMYGAEQVQAFALRQAVHARFIMNNDLSRLDERVDPSDLPLVVWYPHLPTRDTLREMVWRRPELNLSAVMTCIVADYQDVYDELTVFPHRYLWLQAKQSANPHYREDQERRAAEHGTDLNEPVQLPDGLVDPWPEDVYGGITRADKEPTSNILLPKIGNLPSFLTARFHLTDTPAGDPHKGIYGTGRQANASLWETFISATEEARTRPGLLYSSEEDFKRRRETMSPRRQLAEFAYKQMHPEEQAALHPAGSPQKPTQQ</sequence>
<accession>A0A9P6LKT8</accession>
<evidence type="ECO:0000313" key="3">
    <source>
        <dbReference type="Proteomes" id="UP000781932"/>
    </source>
</evidence>
<reference evidence="2" key="1">
    <citation type="submission" date="2020-03" db="EMBL/GenBank/DDBJ databases">
        <authorList>
            <person name="He L."/>
        </authorList>
    </citation>
    <scope>NUCLEOTIDE SEQUENCE</scope>
    <source>
        <strain evidence="2">CkLH20</strain>
    </source>
</reference>
<name>A0A9P6LKT8_9PEZI</name>
<evidence type="ECO:0000313" key="2">
    <source>
        <dbReference type="EMBL" id="KAF9876435.1"/>
    </source>
</evidence>
<feature type="region of interest" description="Disordered" evidence="1">
    <location>
        <begin position="761"/>
        <end position="782"/>
    </location>
</feature>
<dbReference type="EMBL" id="JAATWM020000017">
    <property type="protein sequence ID" value="KAF9876435.1"/>
    <property type="molecule type" value="Genomic_DNA"/>
</dbReference>
<feature type="region of interest" description="Disordered" evidence="1">
    <location>
        <begin position="626"/>
        <end position="649"/>
    </location>
</feature>
<organism evidence="2 3">
    <name type="scientific">Colletotrichum karsti</name>
    <dbReference type="NCBI Taxonomy" id="1095194"/>
    <lineage>
        <taxon>Eukaryota</taxon>
        <taxon>Fungi</taxon>
        <taxon>Dikarya</taxon>
        <taxon>Ascomycota</taxon>
        <taxon>Pezizomycotina</taxon>
        <taxon>Sordariomycetes</taxon>
        <taxon>Hypocreomycetidae</taxon>
        <taxon>Glomerellales</taxon>
        <taxon>Glomerellaceae</taxon>
        <taxon>Colletotrichum</taxon>
        <taxon>Colletotrichum boninense species complex</taxon>
    </lineage>
</organism>
<feature type="compositionally biased region" description="Basic and acidic residues" evidence="1">
    <location>
        <begin position="626"/>
        <end position="641"/>
    </location>
</feature>
<dbReference type="Proteomes" id="UP000781932">
    <property type="component" value="Unassembled WGS sequence"/>
</dbReference>
<proteinExistence type="predicted"/>
<feature type="compositionally biased region" description="Low complexity" evidence="1">
    <location>
        <begin position="25"/>
        <end position="59"/>
    </location>
</feature>
<gene>
    <name evidence="2" type="ORF">CkaCkLH20_05843</name>
</gene>
<reference evidence="2" key="2">
    <citation type="submission" date="2020-11" db="EMBL/GenBank/DDBJ databases">
        <title>Whole genome sequencing of Colletotrichum sp.</title>
        <authorList>
            <person name="Li H."/>
        </authorList>
    </citation>
    <scope>NUCLEOTIDE SEQUENCE</scope>
    <source>
        <strain evidence="2">CkLH20</strain>
    </source>
</reference>
<feature type="compositionally biased region" description="Basic and acidic residues" evidence="1">
    <location>
        <begin position="10"/>
        <end position="19"/>
    </location>
</feature>
<keyword evidence="3" id="KW-1185">Reference proteome</keyword>
<dbReference type="RefSeq" id="XP_038745896.1">
    <property type="nucleotide sequence ID" value="XM_038888560.1"/>
</dbReference>
<comment type="caution">
    <text evidence="2">The sequence shown here is derived from an EMBL/GenBank/DDBJ whole genome shotgun (WGS) entry which is preliminary data.</text>
</comment>
<dbReference type="OrthoDB" id="4360026at2759"/>
<feature type="region of interest" description="Disordered" evidence="1">
    <location>
        <begin position="1"/>
        <end position="89"/>
    </location>
</feature>